<name>A0A0R3XCG7_HYDTA</name>
<accession>A0A0R3XCG7</accession>
<dbReference type="EMBL" id="UYWX01023298">
    <property type="protein sequence ID" value="VDM36207.1"/>
    <property type="molecule type" value="Genomic_DNA"/>
</dbReference>
<dbReference type="WBParaSite" id="TTAC_0001124401-mRNA-1">
    <property type="protein sequence ID" value="TTAC_0001124401-mRNA-1"/>
    <property type="gene ID" value="TTAC_0001124401"/>
</dbReference>
<gene>
    <name evidence="1" type="ORF">TTAC_LOCUS11227</name>
</gene>
<dbReference type="STRING" id="6205.A0A0R3XCG7"/>
<dbReference type="Proteomes" id="UP000274429">
    <property type="component" value="Unassembled WGS sequence"/>
</dbReference>
<organism evidence="3">
    <name type="scientific">Hydatigena taeniaeformis</name>
    <name type="common">Feline tapeworm</name>
    <name type="synonym">Taenia taeniaeformis</name>
    <dbReference type="NCBI Taxonomy" id="6205"/>
    <lineage>
        <taxon>Eukaryota</taxon>
        <taxon>Metazoa</taxon>
        <taxon>Spiralia</taxon>
        <taxon>Lophotrochozoa</taxon>
        <taxon>Platyhelminthes</taxon>
        <taxon>Cestoda</taxon>
        <taxon>Eucestoda</taxon>
        <taxon>Cyclophyllidea</taxon>
        <taxon>Taeniidae</taxon>
        <taxon>Hydatigera</taxon>
    </lineage>
</organism>
<protein>
    <submittedName>
        <fullName evidence="3">Ribonuclease P</fullName>
    </submittedName>
</protein>
<proteinExistence type="predicted"/>
<evidence type="ECO:0000313" key="1">
    <source>
        <dbReference type="EMBL" id="VDM36207.1"/>
    </source>
</evidence>
<reference evidence="3" key="1">
    <citation type="submission" date="2017-02" db="UniProtKB">
        <authorList>
            <consortium name="WormBaseParasite"/>
        </authorList>
    </citation>
    <scope>IDENTIFICATION</scope>
</reference>
<reference evidence="1 2" key="2">
    <citation type="submission" date="2018-11" db="EMBL/GenBank/DDBJ databases">
        <authorList>
            <consortium name="Pathogen Informatics"/>
        </authorList>
    </citation>
    <scope>NUCLEOTIDE SEQUENCE [LARGE SCALE GENOMIC DNA]</scope>
</reference>
<dbReference type="AlphaFoldDB" id="A0A0R3XCG7"/>
<evidence type="ECO:0000313" key="3">
    <source>
        <dbReference type="WBParaSite" id="TTAC_0001124401-mRNA-1"/>
    </source>
</evidence>
<keyword evidence="2" id="KW-1185">Reference proteome</keyword>
<evidence type="ECO:0000313" key="2">
    <source>
        <dbReference type="Proteomes" id="UP000274429"/>
    </source>
</evidence>
<sequence>MAKFNDKQRHHFTHNMYVLIADLEMIDRQRARVTKDLLTKCSEIGEVLAKQLSDSSVALRKTVLRMDPEEVSPNSVILTVKVSICLRVSKVR</sequence>